<dbReference type="GO" id="GO:0008933">
    <property type="term" value="F:peptidoglycan lytic transglycosylase activity"/>
    <property type="evidence" value="ECO:0007669"/>
    <property type="project" value="InterPro"/>
</dbReference>
<dbReference type="AlphaFoldDB" id="A0A4R3LJ20"/>
<comment type="caution">
    <text evidence="4">The sequence shown here is derived from an EMBL/GenBank/DDBJ whole genome shotgun (WGS) entry which is preliminary data.</text>
</comment>
<evidence type="ECO:0000256" key="2">
    <source>
        <dbReference type="SAM" id="SignalP"/>
    </source>
</evidence>
<dbReference type="SUPFAM" id="SSF53955">
    <property type="entry name" value="Lysozyme-like"/>
    <property type="match status" value="1"/>
</dbReference>
<dbReference type="InterPro" id="IPR000189">
    <property type="entry name" value="Transglyc_AS"/>
</dbReference>
<keyword evidence="5" id="KW-1185">Reference proteome</keyword>
<dbReference type="EMBL" id="SMAF01000004">
    <property type="protein sequence ID" value="TCT00143.1"/>
    <property type="molecule type" value="Genomic_DNA"/>
</dbReference>
<feature type="signal peptide" evidence="2">
    <location>
        <begin position="1"/>
        <end position="23"/>
    </location>
</feature>
<proteinExistence type="inferred from homology"/>
<comment type="similarity">
    <text evidence="1">Belongs to the transglycosylase Slt family.</text>
</comment>
<accession>A0A4R3LJ20</accession>
<reference evidence="4 5" key="1">
    <citation type="submission" date="2019-03" db="EMBL/GenBank/DDBJ databases">
        <title>Genomic Encyclopedia of Type Strains, Phase IV (KMG-IV): sequencing the most valuable type-strain genomes for metagenomic binning, comparative biology and taxonomic classification.</title>
        <authorList>
            <person name="Goeker M."/>
        </authorList>
    </citation>
    <scope>NUCLEOTIDE SEQUENCE [LARGE SCALE GENOMIC DNA]</scope>
    <source>
        <strain evidence="4 5">DSM 21944</strain>
    </source>
</reference>
<dbReference type="Gene3D" id="1.10.530.10">
    <property type="match status" value="1"/>
</dbReference>
<dbReference type="PROSITE" id="PS00922">
    <property type="entry name" value="TRANSGLYCOSYLASE"/>
    <property type="match status" value="1"/>
</dbReference>
<evidence type="ECO:0000256" key="1">
    <source>
        <dbReference type="ARBA" id="ARBA00007734"/>
    </source>
</evidence>
<dbReference type="CDD" id="cd00254">
    <property type="entry name" value="LT-like"/>
    <property type="match status" value="1"/>
</dbReference>
<evidence type="ECO:0000313" key="5">
    <source>
        <dbReference type="Proteomes" id="UP000294599"/>
    </source>
</evidence>
<dbReference type="PANTHER" id="PTHR37423">
    <property type="entry name" value="SOLUBLE LYTIC MUREIN TRANSGLYCOSYLASE-RELATED"/>
    <property type="match status" value="1"/>
</dbReference>
<dbReference type="InterPro" id="IPR008258">
    <property type="entry name" value="Transglycosylase_SLT_dom_1"/>
</dbReference>
<feature type="domain" description="Transglycosylase SLT" evidence="3">
    <location>
        <begin position="166"/>
        <end position="262"/>
    </location>
</feature>
<dbReference type="RefSeq" id="WP_132577267.1">
    <property type="nucleotide sequence ID" value="NZ_JBHLWF010000088.1"/>
</dbReference>
<dbReference type="InterPro" id="IPR023346">
    <property type="entry name" value="Lysozyme-like_dom_sf"/>
</dbReference>
<keyword evidence="2" id="KW-0732">Signal</keyword>
<dbReference type="Proteomes" id="UP000294599">
    <property type="component" value="Unassembled WGS sequence"/>
</dbReference>
<dbReference type="OrthoDB" id="9815002at2"/>
<feature type="chain" id="PRO_5030099316" evidence="2">
    <location>
        <begin position="24"/>
        <end position="318"/>
    </location>
</feature>
<evidence type="ECO:0000259" key="3">
    <source>
        <dbReference type="Pfam" id="PF01464"/>
    </source>
</evidence>
<dbReference type="Pfam" id="PF01464">
    <property type="entry name" value="SLT"/>
    <property type="match status" value="1"/>
</dbReference>
<protein>
    <submittedName>
        <fullName evidence="4">Soluble lytic murein transglycosylase-like protein</fullName>
    </submittedName>
</protein>
<organism evidence="4 5">
    <name type="scientific">Pseudofulvimonas gallinarii</name>
    <dbReference type="NCBI Taxonomy" id="634155"/>
    <lineage>
        <taxon>Bacteria</taxon>
        <taxon>Pseudomonadati</taxon>
        <taxon>Pseudomonadota</taxon>
        <taxon>Gammaproteobacteria</taxon>
        <taxon>Lysobacterales</taxon>
        <taxon>Rhodanobacteraceae</taxon>
        <taxon>Pseudofulvimonas</taxon>
    </lineage>
</organism>
<gene>
    <name evidence="4" type="ORF">EDC25_104134</name>
</gene>
<dbReference type="GO" id="GO:0016020">
    <property type="term" value="C:membrane"/>
    <property type="evidence" value="ECO:0007669"/>
    <property type="project" value="InterPro"/>
</dbReference>
<dbReference type="GO" id="GO:0000270">
    <property type="term" value="P:peptidoglycan metabolic process"/>
    <property type="evidence" value="ECO:0007669"/>
    <property type="project" value="InterPro"/>
</dbReference>
<evidence type="ECO:0000313" key="4">
    <source>
        <dbReference type="EMBL" id="TCT00143.1"/>
    </source>
</evidence>
<dbReference type="PANTHER" id="PTHR37423:SF2">
    <property type="entry name" value="MEMBRANE-BOUND LYTIC MUREIN TRANSGLYCOSYLASE C"/>
    <property type="match status" value="1"/>
</dbReference>
<name>A0A4R3LJ20_9GAMM</name>
<sequence>MVIVRITALLALLGPAGAGVAQADDNVLFRCADSQGTVVFSNSRQGYQDCREVGRFPKPATPATRVTAIEPTRSAPPPVEAAPPPAAGAIASPAAAPAPGSVKRGAVYRYDRDGVIHYTNVRPTAPGTKAELVFTYAIENCIACEIRSSVDWHSVALKLDEYRSEIARAAMAHGVDEALVRAVIHAESAYRANARSNKGAQGLMQLIPATAARFGVTDPYDPAQNIAGGVQYLAWLLNRFNGDVRLATAGYNAGEGAVDRHGGVPPYAETQVYVERVAILHGRYRAALDAAAGVLPATASAAANGGNPGNARLIGTVQ</sequence>